<feature type="signal peptide" evidence="2">
    <location>
        <begin position="1"/>
        <end position="16"/>
    </location>
</feature>
<dbReference type="PROSITE" id="PS51379">
    <property type="entry name" value="4FE4S_FER_2"/>
    <property type="match status" value="1"/>
</dbReference>
<evidence type="ECO:0000313" key="4">
    <source>
        <dbReference type="EMBL" id="CAE0751725.1"/>
    </source>
</evidence>
<dbReference type="AlphaFoldDB" id="A0A7S4B2H9"/>
<proteinExistence type="predicted"/>
<feature type="chain" id="PRO_5031329445" description="4Fe-4S ferredoxin-type domain-containing protein" evidence="2">
    <location>
        <begin position="17"/>
        <end position="336"/>
    </location>
</feature>
<gene>
    <name evidence="4" type="ORF">PCAR00345_LOCUS4310</name>
</gene>
<accession>A0A7S4B2H9</accession>
<name>A0A7S4B2H9_CHRCT</name>
<protein>
    <recommendedName>
        <fullName evidence="3">4Fe-4S ferredoxin-type domain-containing protein</fullName>
    </recommendedName>
</protein>
<feature type="domain" description="4Fe-4S ferredoxin-type" evidence="3">
    <location>
        <begin position="120"/>
        <end position="150"/>
    </location>
</feature>
<dbReference type="Pfam" id="PF13370">
    <property type="entry name" value="Fer4_13"/>
    <property type="match status" value="1"/>
</dbReference>
<organism evidence="4">
    <name type="scientific">Chrysotila carterae</name>
    <name type="common">Marine alga</name>
    <name type="synonym">Syracosphaera carterae</name>
    <dbReference type="NCBI Taxonomy" id="13221"/>
    <lineage>
        <taxon>Eukaryota</taxon>
        <taxon>Haptista</taxon>
        <taxon>Haptophyta</taxon>
        <taxon>Prymnesiophyceae</taxon>
        <taxon>Isochrysidales</taxon>
        <taxon>Isochrysidaceae</taxon>
        <taxon>Chrysotila</taxon>
    </lineage>
</organism>
<dbReference type="Gene3D" id="3.30.70.20">
    <property type="match status" value="1"/>
</dbReference>
<evidence type="ECO:0000256" key="2">
    <source>
        <dbReference type="SAM" id="SignalP"/>
    </source>
</evidence>
<reference evidence="4" key="1">
    <citation type="submission" date="2021-01" db="EMBL/GenBank/DDBJ databases">
        <authorList>
            <person name="Corre E."/>
            <person name="Pelletier E."/>
            <person name="Niang G."/>
            <person name="Scheremetjew M."/>
            <person name="Finn R."/>
            <person name="Kale V."/>
            <person name="Holt S."/>
            <person name="Cochrane G."/>
            <person name="Meng A."/>
            <person name="Brown T."/>
            <person name="Cohen L."/>
        </authorList>
    </citation>
    <scope>NUCLEOTIDE SEQUENCE</scope>
    <source>
        <strain evidence="4">CCMP645</strain>
    </source>
</reference>
<dbReference type="InterPro" id="IPR017896">
    <property type="entry name" value="4Fe4S_Fe-S-bd"/>
</dbReference>
<dbReference type="PANTHER" id="PTHR44579:SF2">
    <property type="entry name" value="OS01G0730500 PROTEIN"/>
    <property type="match status" value="1"/>
</dbReference>
<evidence type="ECO:0000259" key="3">
    <source>
        <dbReference type="PROSITE" id="PS51379"/>
    </source>
</evidence>
<sequence length="336" mass="36194">MTASFLSLLLPVATNSLFCSSTARTGSMRAIISNSFGLGPDLASGRADMLAARRHLRTSVHMRANDDTPEESAGAPSSNQMLEALFASSEDDQPNDDDATAVPSHLRVARDEDGETKRVRFTYVDEHTCIGCTYCTQVARCTFALEPDNGRARVYNQDGDPADVIQEAIDSCPVSCIHYVSMEDLVVLEKEREKQVINNKARLVNQQESPSFAPPSAARGYGGMRCNNCPTKGCATCPMFGVGENPVYLELMRAREARRKASGELAEAEEAQRRAALLEAVTFGEELSEEETSSGSAEPVISAQGEAPADVLQGKLDALFGSGLADEDEDDGPRSE</sequence>
<feature type="region of interest" description="Disordered" evidence="1">
    <location>
        <begin position="285"/>
        <end position="308"/>
    </location>
</feature>
<keyword evidence="2" id="KW-0732">Signal</keyword>
<dbReference type="EMBL" id="HBIZ01007521">
    <property type="protein sequence ID" value="CAE0751725.1"/>
    <property type="molecule type" value="Transcribed_RNA"/>
</dbReference>
<dbReference type="PANTHER" id="PTHR44579">
    <property type="entry name" value="OS01G0730500 PROTEIN"/>
    <property type="match status" value="1"/>
</dbReference>
<evidence type="ECO:0000256" key="1">
    <source>
        <dbReference type="SAM" id="MobiDB-lite"/>
    </source>
</evidence>
<dbReference type="SUPFAM" id="SSF54862">
    <property type="entry name" value="4Fe-4S ferredoxins"/>
    <property type="match status" value="1"/>
</dbReference>